<sequence>MDQTKEQRKKQPFDERQERVKHLYNTMQRSLQMKEEKERRNDLAKLTNLGWIAALAAIAVLLFLLWKCFG</sequence>
<accession>A0A848BCP0</accession>
<keyword evidence="1" id="KW-1133">Transmembrane helix</keyword>
<name>A0A848BCP0_9FIRM</name>
<evidence type="ECO:0000256" key="1">
    <source>
        <dbReference type="SAM" id="Phobius"/>
    </source>
</evidence>
<keyword evidence="1" id="KW-0472">Membrane</keyword>
<organism evidence="2 3">
    <name type="scientific">Selenomonas bovis</name>
    <dbReference type="NCBI Taxonomy" id="416586"/>
    <lineage>
        <taxon>Bacteria</taxon>
        <taxon>Bacillati</taxon>
        <taxon>Bacillota</taxon>
        <taxon>Negativicutes</taxon>
        <taxon>Selenomonadales</taxon>
        <taxon>Selenomonadaceae</taxon>
        <taxon>Selenomonas</taxon>
    </lineage>
</organism>
<comment type="caution">
    <text evidence="2">The sequence shown here is derived from an EMBL/GenBank/DDBJ whole genome shotgun (WGS) entry which is preliminary data.</text>
</comment>
<keyword evidence="3" id="KW-1185">Reference proteome</keyword>
<gene>
    <name evidence="2" type="ORF">HF878_10285</name>
</gene>
<dbReference type="AlphaFoldDB" id="A0A848BCP0"/>
<reference evidence="2 3" key="1">
    <citation type="submission" date="2020-04" db="EMBL/GenBank/DDBJ databases">
        <authorList>
            <person name="Hitch T.C.A."/>
            <person name="Wylensek D."/>
            <person name="Clavel T."/>
        </authorList>
    </citation>
    <scope>NUCLEOTIDE SEQUENCE [LARGE SCALE GENOMIC DNA]</scope>
    <source>
        <strain evidence="2 3">PG-130-P53-12</strain>
    </source>
</reference>
<dbReference type="Proteomes" id="UP000543804">
    <property type="component" value="Unassembled WGS sequence"/>
</dbReference>
<protein>
    <submittedName>
        <fullName evidence="2">Uncharacterized protein</fullName>
    </submittedName>
</protein>
<evidence type="ECO:0000313" key="3">
    <source>
        <dbReference type="Proteomes" id="UP000543804"/>
    </source>
</evidence>
<feature type="transmembrane region" description="Helical" evidence="1">
    <location>
        <begin position="46"/>
        <end position="66"/>
    </location>
</feature>
<keyword evidence="1" id="KW-0812">Transmembrane</keyword>
<dbReference type="RefSeq" id="WP_170078036.1">
    <property type="nucleotide sequence ID" value="NZ_JABAFA010000064.1"/>
</dbReference>
<dbReference type="EMBL" id="JABAFA010000064">
    <property type="protein sequence ID" value="NMD99834.1"/>
    <property type="molecule type" value="Genomic_DNA"/>
</dbReference>
<evidence type="ECO:0000313" key="2">
    <source>
        <dbReference type="EMBL" id="NMD99834.1"/>
    </source>
</evidence>
<proteinExistence type="predicted"/>